<keyword evidence="2" id="KW-0472">Membrane</keyword>
<feature type="transmembrane region" description="Helical" evidence="2">
    <location>
        <begin position="75"/>
        <end position="95"/>
    </location>
</feature>
<name>A0ABD1DKM4_CULPP</name>
<evidence type="ECO:0000313" key="3">
    <source>
        <dbReference type="EMBL" id="KAL1400256.1"/>
    </source>
</evidence>
<dbReference type="Proteomes" id="UP001562425">
    <property type="component" value="Unassembled WGS sequence"/>
</dbReference>
<dbReference type="AlphaFoldDB" id="A0ABD1DKM4"/>
<feature type="region of interest" description="Disordered" evidence="1">
    <location>
        <begin position="128"/>
        <end position="149"/>
    </location>
</feature>
<sequence>MAYSTAMGFVQRALFTWFILLVFLILLCLRLESRIGWNWFLVFIPLWLYDTILITWVVIEIIQRQRIISFRHYEYYVAGILLKIVSQIAVCLKLEYNSIPLYAMMVPVWCLLAMLIVYMATNLQPKPRSIGSNKSSRQTAGGAGASSSS</sequence>
<proteinExistence type="predicted"/>
<feature type="transmembrane region" description="Helical" evidence="2">
    <location>
        <begin position="101"/>
        <end position="120"/>
    </location>
</feature>
<feature type="transmembrane region" description="Helical" evidence="2">
    <location>
        <begin position="40"/>
        <end position="63"/>
    </location>
</feature>
<dbReference type="EMBL" id="JBEHCU010005304">
    <property type="protein sequence ID" value="KAL1400256.1"/>
    <property type="molecule type" value="Genomic_DNA"/>
</dbReference>
<organism evidence="3 4">
    <name type="scientific">Culex pipiens pipiens</name>
    <name type="common">Northern house mosquito</name>
    <dbReference type="NCBI Taxonomy" id="38569"/>
    <lineage>
        <taxon>Eukaryota</taxon>
        <taxon>Metazoa</taxon>
        <taxon>Ecdysozoa</taxon>
        <taxon>Arthropoda</taxon>
        <taxon>Hexapoda</taxon>
        <taxon>Insecta</taxon>
        <taxon>Pterygota</taxon>
        <taxon>Neoptera</taxon>
        <taxon>Endopterygota</taxon>
        <taxon>Diptera</taxon>
        <taxon>Nematocera</taxon>
        <taxon>Culicoidea</taxon>
        <taxon>Culicidae</taxon>
        <taxon>Culicinae</taxon>
        <taxon>Culicini</taxon>
        <taxon>Culex</taxon>
        <taxon>Culex</taxon>
    </lineage>
</organism>
<evidence type="ECO:0000313" key="4">
    <source>
        <dbReference type="Proteomes" id="UP001562425"/>
    </source>
</evidence>
<evidence type="ECO:0008006" key="5">
    <source>
        <dbReference type="Google" id="ProtNLM"/>
    </source>
</evidence>
<evidence type="ECO:0000256" key="1">
    <source>
        <dbReference type="SAM" id="MobiDB-lite"/>
    </source>
</evidence>
<protein>
    <recommendedName>
        <fullName evidence="5">Transmembrane protein 60</fullName>
    </recommendedName>
</protein>
<comment type="caution">
    <text evidence="3">The sequence shown here is derived from an EMBL/GenBank/DDBJ whole genome shotgun (WGS) entry which is preliminary data.</text>
</comment>
<dbReference type="PANTHER" id="PTHR13568:SF4">
    <property type="entry name" value="TRANSMEMBRANE PROTEIN 60"/>
    <property type="match status" value="1"/>
</dbReference>
<keyword evidence="2" id="KW-0812">Transmembrane</keyword>
<evidence type="ECO:0000256" key="2">
    <source>
        <dbReference type="SAM" id="Phobius"/>
    </source>
</evidence>
<dbReference type="InterPro" id="IPR019396">
    <property type="entry name" value="TM_Fragile-X-F-assoc"/>
</dbReference>
<keyword evidence="4" id="KW-1185">Reference proteome</keyword>
<dbReference type="PANTHER" id="PTHR13568">
    <property type="entry name" value="FAM11A, B PROTEIN"/>
    <property type="match status" value="1"/>
</dbReference>
<gene>
    <name evidence="3" type="ORF">pipiens_007583</name>
</gene>
<keyword evidence="2" id="KW-1133">Transmembrane helix</keyword>
<reference evidence="3 4" key="1">
    <citation type="submission" date="2024-05" db="EMBL/GenBank/DDBJ databases">
        <title>Culex pipiens pipiens assembly and annotation.</title>
        <authorList>
            <person name="Alout H."/>
            <person name="Durand T."/>
        </authorList>
    </citation>
    <scope>NUCLEOTIDE SEQUENCE [LARGE SCALE GENOMIC DNA]</scope>
    <source>
        <strain evidence="3">HA-2024</strain>
        <tissue evidence="3">Whole body</tissue>
    </source>
</reference>
<feature type="compositionally biased region" description="Polar residues" evidence="1">
    <location>
        <begin position="130"/>
        <end position="139"/>
    </location>
</feature>
<accession>A0ABD1DKM4</accession>